<evidence type="ECO:0000313" key="3">
    <source>
        <dbReference type="Proteomes" id="UP000218811"/>
    </source>
</evidence>
<feature type="compositionally biased region" description="Acidic residues" evidence="1">
    <location>
        <begin position="275"/>
        <end position="289"/>
    </location>
</feature>
<dbReference type="OMA" id="HENERFM"/>
<name>A0A2H3IXZ1_WOLCO</name>
<keyword evidence="3" id="KW-1185">Reference proteome</keyword>
<dbReference type="GO" id="GO:0036286">
    <property type="term" value="C:eisosome filament"/>
    <property type="evidence" value="ECO:0007669"/>
    <property type="project" value="TreeGrafter"/>
</dbReference>
<evidence type="ECO:0000256" key="1">
    <source>
        <dbReference type="SAM" id="MobiDB-lite"/>
    </source>
</evidence>
<sequence>MVHRPADSRLLTNLLSHEKDYSKHLGHLLEHSQVSLASFSAYASASAPPLSQVIIAVAGVLAGADDALRKYAASLEGWQAQLKALKDLEDEVGNVMRDREILVTRLIKASKQQKPTRDSLLGASGSSSSLNFPKPEVSVGPKLSSAQTELQACEAHLAMKERELDSLRVSAVQSGLQARCKAMVECGWTWGEMGKEGLRALEIMNAHNGHAPSQSASQIGMRVKSDAEGSWRAASPDVIATPPKPYSFHIPPAHSISESAVTNGRPPAHWRISEVDEEESGGSSEDEVQDPAAVEVHENERFMSKRKAKAAAKASVSAEPQRAFSIRSPKESTDTDR</sequence>
<dbReference type="OrthoDB" id="3358861at2759"/>
<organism evidence="2 3">
    <name type="scientific">Wolfiporia cocos (strain MD-104)</name>
    <name type="common">Brown rot fungus</name>
    <dbReference type="NCBI Taxonomy" id="742152"/>
    <lineage>
        <taxon>Eukaryota</taxon>
        <taxon>Fungi</taxon>
        <taxon>Dikarya</taxon>
        <taxon>Basidiomycota</taxon>
        <taxon>Agaricomycotina</taxon>
        <taxon>Agaricomycetes</taxon>
        <taxon>Polyporales</taxon>
        <taxon>Phaeolaceae</taxon>
        <taxon>Wolfiporia</taxon>
    </lineage>
</organism>
<protein>
    <submittedName>
        <fullName evidence="2">Uncharacterized protein</fullName>
    </submittedName>
</protein>
<dbReference type="Gene3D" id="1.20.1270.60">
    <property type="entry name" value="Arfaptin homology (AH) domain/BAR domain"/>
    <property type="match status" value="1"/>
</dbReference>
<reference evidence="2 3" key="1">
    <citation type="journal article" date="2012" name="Science">
        <title>The Paleozoic origin of enzymatic lignin decomposition reconstructed from 31 fungal genomes.</title>
        <authorList>
            <person name="Floudas D."/>
            <person name="Binder M."/>
            <person name="Riley R."/>
            <person name="Barry K."/>
            <person name="Blanchette R.A."/>
            <person name="Henrissat B."/>
            <person name="Martinez A.T."/>
            <person name="Otillar R."/>
            <person name="Spatafora J.W."/>
            <person name="Yadav J.S."/>
            <person name="Aerts A."/>
            <person name="Benoit I."/>
            <person name="Boyd A."/>
            <person name="Carlson A."/>
            <person name="Copeland A."/>
            <person name="Coutinho P.M."/>
            <person name="de Vries R.P."/>
            <person name="Ferreira P."/>
            <person name="Findley K."/>
            <person name="Foster B."/>
            <person name="Gaskell J."/>
            <person name="Glotzer D."/>
            <person name="Gorecki P."/>
            <person name="Heitman J."/>
            <person name="Hesse C."/>
            <person name="Hori C."/>
            <person name="Igarashi K."/>
            <person name="Jurgens J.A."/>
            <person name="Kallen N."/>
            <person name="Kersten P."/>
            <person name="Kohler A."/>
            <person name="Kuees U."/>
            <person name="Kumar T.K.A."/>
            <person name="Kuo A."/>
            <person name="LaButti K."/>
            <person name="Larrondo L.F."/>
            <person name="Lindquist E."/>
            <person name="Ling A."/>
            <person name="Lombard V."/>
            <person name="Lucas S."/>
            <person name="Lundell T."/>
            <person name="Martin R."/>
            <person name="McLaughlin D.J."/>
            <person name="Morgenstern I."/>
            <person name="Morin E."/>
            <person name="Murat C."/>
            <person name="Nagy L.G."/>
            <person name="Nolan M."/>
            <person name="Ohm R.A."/>
            <person name="Patyshakuliyeva A."/>
            <person name="Rokas A."/>
            <person name="Ruiz-Duenas F.J."/>
            <person name="Sabat G."/>
            <person name="Salamov A."/>
            <person name="Samejima M."/>
            <person name="Schmutz J."/>
            <person name="Slot J.C."/>
            <person name="St John F."/>
            <person name="Stenlid J."/>
            <person name="Sun H."/>
            <person name="Sun S."/>
            <person name="Syed K."/>
            <person name="Tsang A."/>
            <person name="Wiebenga A."/>
            <person name="Young D."/>
            <person name="Pisabarro A."/>
            <person name="Eastwood D.C."/>
            <person name="Martin F."/>
            <person name="Cullen D."/>
            <person name="Grigoriev I.V."/>
            <person name="Hibbett D.S."/>
        </authorList>
    </citation>
    <scope>NUCLEOTIDE SEQUENCE [LARGE SCALE GENOMIC DNA]</scope>
    <source>
        <strain evidence="2 3">MD-104</strain>
    </source>
</reference>
<dbReference type="AlphaFoldDB" id="A0A2H3IXZ1"/>
<accession>A0A2H3IXZ1</accession>
<evidence type="ECO:0000313" key="2">
    <source>
        <dbReference type="EMBL" id="PCH34852.1"/>
    </source>
</evidence>
<dbReference type="InterPro" id="IPR027267">
    <property type="entry name" value="AH/BAR_dom_sf"/>
</dbReference>
<dbReference type="EMBL" id="KB467832">
    <property type="protein sequence ID" value="PCH34852.1"/>
    <property type="molecule type" value="Genomic_DNA"/>
</dbReference>
<gene>
    <name evidence="2" type="ORF">WOLCODRAFT_125114</name>
</gene>
<proteinExistence type="predicted"/>
<feature type="non-terminal residue" evidence="2">
    <location>
        <position position="337"/>
    </location>
</feature>
<dbReference type="GO" id="GO:0008289">
    <property type="term" value="F:lipid binding"/>
    <property type="evidence" value="ECO:0007669"/>
    <property type="project" value="TreeGrafter"/>
</dbReference>
<dbReference type="GO" id="GO:0006897">
    <property type="term" value="P:endocytosis"/>
    <property type="evidence" value="ECO:0007669"/>
    <property type="project" value="TreeGrafter"/>
</dbReference>
<dbReference type="STRING" id="742152.A0A2H3IXZ1"/>
<dbReference type="PANTHER" id="PTHR31962:SF1">
    <property type="entry name" value="SPHINGOLIPID LONG CHAIN BASE-RESPONSIVE PROTEIN PIL1"/>
    <property type="match status" value="1"/>
</dbReference>
<dbReference type="Proteomes" id="UP000218811">
    <property type="component" value="Unassembled WGS sequence"/>
</dbReference>
<feature type="region of interest" description="Disordered" evidence="1">
    <location>
        <begin position="274"/>
        <end position="337"/>
    </location>
</feature>
<feature type="compositionally biased region" description="Basic and acidic residues" evidence="1">
    <location>
        <begin position="328"/>
        <end position="337"/>
    </location>
</feature>
<dbReference type="GO" id="GO:0070941">
    <property type="term" value="P:eisosome assembly"/>
    <property type="evidence" value="ECO:0007669"/>
    <property type="project" value="TreeGrafter"/>
</dbReference>
<dbReference type="GO" id="GO:0005886">
    <property type="term" value="C:plasma membrane"/>
    <property type="evidence" value="ECO:0007669"/>
    <property type="project" value="TreeGrafter"/>
</dbReference>
<dbReference type="InterPro" id="IPR028245">
    <property type="entry name" value="PIL1/LSP1"/>
</dbReference>
<dbReference type="PANTHER" id="PTHR31962">
    <property type="entry name" value="SPHINGOLIPID LONG CHAIN BASE-RESPONSIVE PROTEIN PIL1"/>
    <property type="match status" value="1"/>
</dbReference>